<dbReference type="InterPro" id="IPR036465">
    <property type="entry name" value="vWFA_dom_sf"/>
</dbReference>
<protein>
    <submittedName>
        <fullName evidence="8">BatB protein</fullName>
    </submittedName>
</protein>
<feature type="transmembrane region" description="Helical" evidence="6">
    <location>
        <begin position="22"/>
        <end position="41"/>
    </location>
</feature>
<dbReference type="Pfam" id="PF00092">
    <property type="entry name" value="VWA"/>
    <property type="match status" value="1"/>
</dbReference>
<feature type="compositionally biased region" description="Basic residues" evidence="5">
    <location>
        <begin position="385"/>
        <end position="394"/>
    </location>
</feature>
<dbReference type="InterPro" id="IPR050768">
    <property type="entry name" value="UPF0353/GerABKA_families"/>
</dbReference>
<dbReference type="Proteomes" id="UP000005801">
    <property type="component" value="Unassembled WGS sequence"/>
</dbReference>
<dbReference type="Gene3D" id="3.40.50.410">
    <property type="entry name" value="von Willebrand factor, type A domain"/>
    <property type="match status" value="1"/>
</dbReference>
<reference evidence="8 9" key="1">
    <citation type="submission" date="2007-06" db="EMBL/GenBank/DDBJ databases">
        <authorList>
            <person name="Shimkets L."/>
            <person name="Ferriera S."/>
            <person name="Johnson J."/>
            <person name="Kravitz S."/>
            <person name="Beeson K."/>
            <person name="Sutton G."/>
            <person name="Rogers Y.-H."/>
            <person name="Friedman R."/>
            <person name="Frazier M."/>
            <person name="Venter J.C."/>
        </authorList>
    </citation>
    <scope>NUCLEOTIDE SEQUENCE [LARGE SCALE GENOMIC DNA]</scope>
    <source>
        <strain evidence="8 9">SIR-1</strain>
    </source>
</reference>
<feature type="region of interest" description="Disordered" evidence="5">
    <location>
        <begin position="377"/>
        <end position="421"/>
    </location>
</feature>
<dbReference type="SUPFAM" id="SSF53300">
    <property type="entry name" value="vWA-like"/>
    <property type="match status" value="1"/>
</dbReference>
<dbReference type="PANTHER" id="PTHR22550:SF5">
    <property type="entry name" value="LEUCINE ZIPPER PROTEIN 4"/>
    <property type="match status" value="1"/>
</dbReference>
<gene>
    <name evidence="8" type="ORF">PPSIR1_31743</name>
</gene>
<evidence type="ECO:0000256" key="5">
    <source>
        <dbReference type="SAM" id="MobiDB-lite"/>
    </source>
</evidence>
<evidence type="ECO:0000256" key="1">
    <source>
        <dbReference type="ARBA" id="ARBA00022475"/>
    </source>
</evidence>
<sequence>MSGALSLLAEQGISDLVFARKGLVWVPLLTMTLAVLAYLWGAQARRKGIESLGNPALIERLLATVDQGKRVLRAALVLVTMGLVGVAMLRLQYGGVARVLPTRGLDIVLAVDYSKSMLAEDVYPSRSERLEAELTRFIDESGRRGDRVGVVIFAGAARSFPVTSDMGVLSLFLAHADPRTENPGGTAIGKALDKSIDLLVAVRRDDSGARADQVEGEGEDESGAPEAAPALSEADQVIVLLTDGEDTVGRPEEVAARAEQLGIRIYTVGIGSDSGEPIMRYDADGQPAGYATDADGKPVMTRLDEGTLKTLADQTRGKYVRVKPESFGLDAIREEVEGLAKAQREAAVEIHREEAFAFFTIPAVLVLSLALGLGDRRRPPAQARRTAHLRRRTHRQPESLAAAPAGEAGVPSAAETPEVRS</sequence>
<name>A6G2R6_9BACT</name>
<dbReference type="EMBL" id="ABCS01000016">
    <property type="protein sequence ID" value="EDM79766.1"/>
    <property type="molecule type" value="Genomic_DNA"/>
</dbReference>
<keyword evidence="4 6" id="KW-0472">Membrane</keyword>
<dbReference type="RefSeq" id="WP_006971015.1">
    <property type="nucleotide sequence ID" value="NZ_ABCS01000016.1"/>
</dbReference>
<evidence type="ECO:0000256" key="6">
    <source>
        <dbReference type="SAM" id="Phobius"/>
    </source>
</evidence>
<dbReference type="InterPro" id="IPR002035">
    <property type="entry name" value="VWF_A"/>
</dbReference>
<feature type="transmembrane region" description="Helical" evidence="6">
    <location>
        <begin position="71"/>
        <end position="93"/>
    </location>
</feature>
<evidence type="ECO:0000313" key="9">
    <source>
        <dbReference type="Proteomes" id="UP000005801"/>
    </source>
</evidence>
<evidence type="ECO:0000256" key="2">
    <source>
        <dbReference type="ARBA" id="ARBA00022692"/>
    </source>
</evidence>
<comment type="caution">
    <text evidence="8">The sequence shown here is derived from an EMBL/GenBank/DDBJ whole genome shotgun (WGS) entry which is preliminary data.</text>
</comment>
<organism evidence="8 9">
    <name type="scientific">Plesiocystis pacifica SIR-1</name>
    <dbReference type="NCBI Taxonomy" id="391625"/>
    <lineage>
        <taxon>Bacteria</taxon>
        <taxon>Pseudomonadati</taxon>
        <taxon>Myxococcota</taxon>
        <taxon>Polyangia</taxon>
        <taxon>Nannocystales</taxon>
        <taxon>Nannocystaceae</taxon>
        <taxon>Plesiocystis</taxon>
    </lineage>
</organism>
<evidence type="ECO:0000256" key="3">
    <source>
        <dbReference type="ARBA" id="ARBA00022989"/>
    </source>
</evidence>
<keyword evidence="2 6" id="KW-0812">Transmembrane</keyword>
<feature type="compositionally biased region" description="Acidic residues" evidence="5">
    <location>
        <begin position="214"/>
        <end position="223"/>
    </location>
</feature>
<dbReference type="PANTHER" id="PTHR22550">
    <property type="entry name" value="SPORE GERMINATION PROTEIN"/>
    <property type="match status" value="1"/>
</dbReference>
<evidence type="ECO:0000256" key="4">
    <source>
        <dbReference type="ARBA" id="ARBA00023136"/>
    </source>
</evidence>
<feature type="transmembrane region" description="Helical" evidence="6">
    <location>
        <begin position="355"/>
        <end position="374"/>
    </location>
</feature>
<keyword evidence="3 6" id="KW-1133">Transmembrane helix</keyword>
<dbReference type="PROSITE" id="PS50234">
    <property type="entry name" value="VWFA"/>
    <property type="match status" value="1"/>
</dbReference>
<proteinExistence type="predicted"/>
<dbReference type="AlphaFoldDB" id="A6G2R6"/>
<dbReference type="STRING" id="391625.PPSIR1_31743"/>
<evidence type="ECO:0000259" key="7">
    <source>
        <dbReference type="PROSITE" id="PS50234"/>
    </source>
</evidence>
<dbReference type="SMART" id="SM00327">
    <property type="entry name" value="VWA"/>
    <property type="match status" value="1"/>
</dbReference>
<feature type="domain" description="VWFA" evidence="7">
    <location>
        <begin position="106"/>
        <end position="315"/>
    </location>
</feature>
<feature type="region of interest" description="Disordered" evidence="5">
    <location>
        <begin position="207"/>
        <end position="230"/>
    </location>
</feature>
<keyword evidence="1" id="KW-1003">Cell membrane</keyword>
<accession>A6G2R6</accession>
<dbReference type="OrthoDB" id="9807628at2"/>
<dbReference type="eggNOG" id="COG2304">
    <property type="taxonomic scope" value="Bacteria"/>
</dbReference>
<evidence type="ECO:0000313" key="8">
    <source>
        <dbReference type="EMBL" id="EDM79766.1"/>
    </source>
</evidence>
<keyword evidence="9" id="KW-1185">Reference proteome</keyword>